<keyword evidence="3" id="KW-1185">Reference proteome</keyword>
<evidence type="ECO:0000313" key="3">
    <source>
        <dbReference type="Proteomes" id="UP000479000"/>
    </source>
</evidence>
<evidence type="ECO:0000256" key="1">
    <source>
        <dbReference type="SAM" id="MobiDB-lite"/>
    </source>
</evidence>
<gene>
    <name evidence="2" type="ORF">NTEN_LOCUS13166</name>
</gene>
<protein>
    <submittedName>
        <fullName evidence="2">Uncharacterized protein</fullName>
    </submittedName>
</protein>
<feature type="region of interest" description="Disordered" evidence="1">
    <location>
        <begin position="1"/>
        <end position="57"/>
    </location>
</feature>
<feature type="non-terminal residue" evidence="2">
    <location>
        <position position="85"/>
    </location>
</feature>
<dbReference type="Proteomes" id="UP000479000">
    <property type="component" value="Unassembled WGS sequence"/>
</dbReference>
<sequence>AFCPYPTHGRTTENWGLSSPAPPSVLPAPASPAPVPIRPPAGVELFGDSDSAPCGPRPLSSPFPRCFPIRFDLVGEAPGPQVPNI</sequence>
<reference evidence="2 3" key="1">
    <citation type="submission" date="2020-02" db="EMBL/GenBank/DDBJ databases">
        <authorList>
            <person name="Ferguson B K."/>
        </authorList>
    </citation>
    <scope>NUCLEOTIDE SEQUENCE [LARGE SCALE GENOMIC DNA]</scope>
</reference>
<dbReference type="AlphaFoldDB" id="A0A6H5H2L9"/>
<accession>A0A6H5H2L9</accession>
<dbReference type="EMBL" id="CADCXU010019805">
    <property type="protein sequence ID" value="CAB0007920.1"/>
    <property type="molecule type" value="Genomic_DNA"/>
</dbReference>
<evidence type="ECO:0000313" key="2">
    <source>
        <dbReference type="EMBL" id="CAB0007920.1"/>
    </source>
</evidence>
<organism evidence="2 3">
    <name type="scientific">Nesidiocoris tenuis</name>
    <dbReference type="NCBI Taxonomy" id="355587"/>
    <lineage>
        <taxon>Eukaryota</taxon>
        <taxon>Metazoa</taxon>
        <taxon>Ecdysozoa</taxon>
        <taxon>Arthropoda</taxon>
        <taxon>Hexapoda</taxon>
        <taxon>Insecta</taxon>
        <taxon>Pterygota</taxon>
        <taxon>Neoptera</taxon>
        <taxon>Paraneoptera</taxon>
        <taxon>Hemiptera</taxon>
        <taxon>Heteroptera</taxon>
        <taxon>Panheteroptera</taxon>
        <taxon>Cimicomorpha</taxon>
        <taxon>Miridae</taxon>
        <taxon>Dicyphina</taxon>
        <taxon>Nesidiocoris</taxon>
    </lineage>
</organism>
<name>A0A6H5H2L9_9HEMI</name>
<proteinExistence type="predicted"/>
<feature type="compositionally biased region" description="Pro residues" evidence="1">
    <location>
        <begin position="20"/>
        <end position="39"/>
    </location>
</feature>
<feature type="non-terminal residue" evidence="2">
    <location>
        <position position="1"/>
    </location>
</feature>